<dbReference type="AlphaFoldDB" id="A0A8J2MQ53"/>
<gene>
    <name evidence="1" type="ORF">HICCMSTLAB_LOCUS9941</name>
</gene>
<dbReference type="EMBL" id="CAJNRD030001122">
    <property type="protein sequence ID" value="CAG5100868.1"/>
    <property type="molecule type" value="Genomic_DNA"/>
</dbReference>
<keyword evidence="2" id="KW-1185">Reference proteome</keyword>
<proteinExistence type="predicted"/>
<evidence type="ECO:0000313" key="1">
    <source>
        <dbReference type="EMBL" id="CAG5100868.1"/>
    </source>
</evidence>
<protein>
    <submittedName>
        <fullName evidence="1">Uncharacterized protein</fullName>
    </submittedName>
</protein>
<sequence>MVMYYLSPISIIMVRKVCLMEEMRCIINNRPTKWGCKVIERLEEMEAVEVCRWIWEGGKEEAVVMKLKEGLDNWWKQQLEKEWWKIVDSEFNPLYKEILHEYHIVPINIY</sequence>
<comment type="caution">
    <text evidence="1">The sequence shown here is derived from an EMBL/GenBank/DDBJ whole genome shotgun (WGS) entry which is preliminary data.</text>
</comment>
<evidence type="ECO:0000313" key="2">
    <source>
        <dbReference type="Proteomes" id="UP000786811"/>
    </source>
</evidence>
<accession>A0A8J2MQ53</accession>
<organism evidence="1 2">
    <name type="scientific">Cotesia congregata</name>
    <name type="common">Parasitoid wasp</name>
    <name type="synonym">Apanteles congregatus</name>
    <dbReference type="NCBI Taxonomy" id="51543"/>
    <lineage>
        <taxon>Eukaryota</taxon>
        <taxon>Metazoa</taxon>
        <taxon>Ecdysozoa</taxon>
        <taxon>Arthropoda</taxon>
        <taxon>Hexapoda</taxon>
        <taxon>Insecta</taxon>
        <taxon>Pterygota</taxon>
        <taxon>Neoptera</taxon>
        <taxon>Endopterygota</taxon>
        <taxon>Hymenoptera</taxon>
        <taxon>Apocrita</taxon>
        <taxon>Ichneumonoidea</taxon>
        <taxon>Braconidae</taxon>
        <taxon>Microgastrinae</taxon>
        <taxon>Cotesia</taxon>
    </lineage>
</organism>
<reference evidence="1" key="1">
    <citation type="submission" date="2021-04" db="EMBL/GenBank/DDBJ databases">
        <authorList>
            <person name="Chebbi M.A.C M."/>
        </authorList>
    </citation>
    <scope>NUCLEOTIDE SEQUENCE</scope>
</reference>
<name>A0A8J2MQ53_COTCN</name>
<dbReference type="Proteomes" id="UP000786811">
    <property type="component" value="Unassembled WGS sequence"/>
</dbReference>